<reference evidence="2" key="1">
    <citation type="submission" date="2020-01" db="EMBL/GenBank/DDBJ databases">
        <title>Sphingomonas sp. strain CSW-10.</title>
        <authorList>
            <person name="Chen W.-M."/>
        </authorList>
    </citation>
    <scope>NUCLEOTIDE SEQUENCE [LARGE SCALE GENOMIC DNA]</scope>
    <source>
        <strain evidence="2">NST-5</strain>
    </source>
</reference>
<name>A0ABW9Z7J9_9FLAO</name>
<evidence type="ECO:0000313" key="2">
    <source>
        <dbReference type="Proteomes" id="UP000798602"/>
    </source>
</evidence>
<dbReference type="Proteomes" id="UP000798602">
    <property type="component" value="Unassembled WGS sequence"/>
</dbReference>
<gene>
    <name evidence="1" type="ORF">GV828_06495</name>
</gene>
<comment type="caution">
    <text evidence="1">The sequence shown here is derived from an EMBL/GenBank/DDBJ whole genome shotgun (WGS) entry which is preliminary data.</text>
</comment>
<keyword evidence="2" id="KW-1185">Reference proteome</keyword>
<protein>
    <submittedName>
        <fullName evidence="1">ATPase</fullName>
    </submittedName>
</protein>
<proteinExistence type="predicted"/>
<organism evidence="1 2">
    <name type="scientific">Flavobacterium ichthyis</name>
    <dbReference type="NCBI Taxonomy" id="2698827"/>
    <lineage>
        <taxon>Bacteria</taxon>
        <taxon>Pseudomonadati</taxon>
        <taxon>Bacteroidota</taxon>
        <taxon>Flavobacteriia</taxon>
        <taxon>Flavobacteriales</taxon>
        <taxon>Flavobacteriaceae</taxon>
        <taxon>Flavobacterium</taxon>
    </lineage>
</organism>
<sequence length="342" mass="39960">MLKLLRKKIRKKFNEVQQFHSDVRFYDGSTSVIYLKLPHRTKVRTYLNLFVFLKKSFPETKIVLAFSLFRYFVLAKWFSVYPELYFKRPFKKISKLRSFSTLGNPDFLVNFNYEKVYGSDEFVPEVLPYIMHPQNYLADTNTIYNGRFCGILISGNFAKNIYDTPVMQEKFGIKNRYQILESIKQHQKTIFLTGDEFVGQLNSGILLDKLVVMSWSNGAIPSEKWRYYLSSAKFILCTPGMTMPLCHNVLEALSVGTVPIVNYPHWLNPSLKDGENCLVYSDNLHEVIDKSLNMSGEEYEKLSENVISFYQKYYQSFDFDEHRGGKITLVNENSNDLPSIKR</sequence>
<evidence type="ECO:0000313" key="1">
    <source>
        <dbReference type="EMBL" id="NBL64848.1"/>
    </source>
</evidence>
<dbReference type="EMBL" id="JAABLM010000006">
    <property type="protein sequence ID" value="NBL64848.1"/>
    <property type="molecule type" value="Genomic_DNA"/>
</dbReference>
<dbReference type="RefSeq" id="WP_166536676.1">
    <property type="nucleotide sequence ID" value="NZ_JAABLM010000006.1"/>
</dbReference>
<accession>A0ABW9Z7J9</accession>